<proteinExistence type="predicted"/>
<dbReference type="KEGG" id="dpx:DAPPUDRAFT_339394"/>
<keyword evidence="1" id="KW-0175">Coiled coil</keyword>
<organism evidence="2 3">
    <name type="scientific">Daphnia pulex</name>
    <name type="common">Water flea</name>
    <dbReference type="NCBI Taxonomy" id="6669"/>
    <lineage>
        <taxon>Eukaryota</taxon>
        <taxon>Metazoa</taxon>
        <taxon>Ecdysozoa</taxon>
        <taxon>Arthropoda</taxon>
        <taxon>Crustacea</taxon>
        <taxon>Branchiopoda</taxon>
        <taxon>Diplostraca</taxon>
        <taxon>Cladocera</taxon>
        <taxon>Anomopoda</taxon>
        <taxon>Daphniidae</taxon>
        <taxon>Daphnia</taxon>
    </lineage>
</organism>
<feature type="non-terminal residue" evidence="2">
    <location>
        <position position="316"/>
    </location>
</feature>
<sequence>MHVTEKCEGSSVVTECFIWYDKEEEIFNGIAKWSQTFADAQVYYPALMCQLDQSLRNFFRLLLSEGNPDDEMLKTRIDGYLDDLKNCGETIEDHESLLIRWNCSDDGLMILIKELLNPNFVEDNRRDDIEKELREAFMQNLDKSSEEIQIGRFECFEKARLELLEKREEVEKQGRQLIQAKEGKLIRLEQELQKAEQSDTMMGTNESDFQGSCPAMLISELKNKLQKKKDKLAWGRFLSLLGRSPPPYELARLRRHHRLFSGQYEKITDFADDVITEFVLKESFENEGGDLSNLMSFIQRNTSVAKNEIIGILKDM</sequence>
<dbReference type="EMBL" id="GL734538">
    <property type="protein sequence ID" value="EFX61472.1"/>
    <property type="molecule type" value="Genomic_DNA"/>
</dbReference>
<name>E9I3F8_DAPPU</name>
<feature type="coiled-coil region" evidence="1">
    <location>
        <begin position="153"/>
        <end position="198"/>
    </location>
</feature>
<dbReference type="AlphaFoldDB" id="E9I3F8"/>
<gene>
    <name evidence="2" type="ORF">DAPPUDRAFT_339394</name>
</gene>
<evidence type="ECO:0000313" key="3">
    <source>
        <dbReference type="Proteomes" id="UP000000305"/>
    </source>
</evidence>
<dbReference type="Proteomes" id="UP000000305">
    <property type="component" value="Unassembled WGS sequence"/>
</dbReference>
<dbReference type="HOGENOM" id="CLU_881594_0_0_1"/>
<accession>E9I3F8</accession>
<protein>
    <submittedName>
        <fullName evidence="2">Uncharacterized protein</fullName>
    </submittedName>
</protein>
<reference evidence="2 3" key="1">
    <citation type="journal article" date="2011" name="Science">
        <title>The ecoresponsive genome of Daphnia pulex.</title>
        <authorList>
            <person name="Colbourne J.K."/>
            <person name="Pfrender M.E."/>
            <person name="Gilbert D."/>
            <person name="Thomas W.K."/>
            <person name="Tucker A."/>
            <person name="Oakley T.H."/>
            <person name="Tokishita S."/>
            <person name="Aerts A."/>
            <person name="Arnold G.J."/>
            <person name="Basu M.K."/>
            <person name="Bauer D.J."/>
            <person name="Caceres C.E."/>
            <person name="Carmel L."/>
            <person name="Casola C."/>
            <person name="Choi J.H."/>
            <person name="Detter J.C."/>
            <person name="Dong Q."/>
            <person name="Dusheyko S."/>
            <person name="Eads B.D."/>
            <person name="Frohlich T."/>
            <person name="Geiler-Samerotte K.A."/>
            <person name="Gerlach D."/>
            <person name="Hatcher P."/>
            <person name="Jogdeo S."/>
            <person name="Krijgsveld J."/>
            <person name="Kriventseva E.V."/>
            <person name="Kultz D."/>
            <person name="Laforsch C."/>
            <person name="Lindquist E."/>
            <person name="Lopez J."/>
            <person name="Manak J.R."/>
            <person name="Muller J."/>
            <person name="Pangilinan J."/>
            <person name="Patwardhan R.P."/>
            <person name="Pitluck S."/>
            <person name="Pritham E.J."/>
            <person name="Rechtsteiner A."/>
            <person name="Rho M."/>
            <person name="Rogozin I.B."/>
            <person name="Sakarya O."/>
            <person name="Salamov A."/>
            <person name="Schaack S."/>
            <person name="Shapiro H."/>
            <person name="Shiga Y."/>
            <person name="Skalitzky C."/>
            <person name="Smith Z."/>
            <person name="Souvorov A."/>
            <person name="Sung W."/>
            <person name="Tang Z."/>
            <person name="Tsuchiya D."/>
            <person name="Tu H."/>
            <person name="Vos H."/>
            <person name="Wang M."/>
            <person name="Wolf Y.I."/>
            <person name="Yamagata H."/>
            <person name="Yamada T."/>
            <person name="Ye Y."/>
            <person name="Shaw J.R."/>
            <person name="Andrews J."/>
            <person name="Crease T.J."/>
            <person name="Tang H."/>
            <person name="Lucas S.M."/>
            <person name="Robertson H.M."/>
            <person name="Bork P."/>
            <person name="Koonin E.V."/>
            <person name="Zdobnov E.M."/>
            <person name="Grigoriev I.V."/>
            <person name="Lynch M."/>
            <person name="Boore J.L."/>
        </authorList>
    </citation>
    <scope>NUCLEOTIDE SEQUENCE [LARGE SCALE GENOMIC DNA]</scope>
</reference>
<evidence type="ECO:0000256" key="1">
    <source>
        <dbReference type="SAM" id="Coils"/>
    </source>
</evidence>
<dbReference type="InParanoid" id="E9I3F8"/>
<evidence type="ECO:0000313" key="2">
    <source>
        <dbReference type="EMBL" id="EFX61472.1"/>
    </source>
</evidence>
<keyword evidence="3" id="KW-1185">Reference proteome</keyword>